<dbReference type="Gene3D" id="3.40.50.1820">
    <property type="entry name" value="alpha/beta hydrolase"/>
    <property type="match status" value="1"/>
</dbReference>
<dbReference type="InterPro" id="IPR002018">
    <property type="entry name" value="CarbesteraseB"/>
</dbReference>
<dbReference type="Proteomes" id="UP000504629">
    <property type="component" value="Unplaced"/>
</dbReference>
<dbReference type="PANTHER" id="PTHR43142:SF1">
    <property type="entry name" value="CARBOXYLIC ESTER HYDROLASE"/>
    <property type="match status" value="1"/>
</dbReference>
<proteinExistence type="inferred from homology"/>
<evidence type="ECO:0000256" key="4">
    <source>
        <dbReference type="ARBA" id="ARBA00023180"/>
    </source>
</evidence>
<dbReference type="OrthoDB" id="19653at2759"/>
<evidence type="ECO:0000256" key="3">
    <source>
        <dbReference type="ARBA" id="ARBA00022801"/>
    </source>
</evidence>
<evidence type="ECO:0000256" key="1">
    <source>
        <dbReference type="ARBA" id="ARBA00005964"/>
    </source>
</evidence>
<keyword evidence="3" id="KW-0378">Hydrolase</keyword>
<organism evidence="7 8">
    <name type="scientific">Bombyx mandarina</name>
    <name type="common">Wild silk moth</name>
    <name type="synonym">Wild silkworm</name>
    <dbReference type="NCBI Taxonomy" id="7092"/>
    <lineage>
        <taxon>Eukaryota</taxon>
        <taxon>Metazoa</taxon>
        <taxon>Ecdysozoa</taxon>
        <taxon>Arthropoda</taxon>
        <taxon>Hexapoda</taxon>
        <taxon>Insecta</taxon>
        <taxon>Pterygota</taxon>
        <taxon>Neoptera</taxon>
        <taxon>Endopterygota</taxon>
        <taxon>Lepidoptera</taxon>
        <taxon>Glossata</taxon>
        <taxon>Ditrysia</taxon>
        <taxon>Bombycoidea</taxon>
        <taxon>Bombycidae</taxon>
        <taxon>Bombycinae</taxon>
        <taxon>Bombyx</taxon>
    </lineage>
</organism>
<feature type="chain" id="PRO_5026826193" evidence="5">
    <location>
        <begin position="17"/>
        <end position="540"/>
    </location>
</feature>
<evidence type="ECO:0000256" key="2">
    <source>
        <dbReference type="ARBA" id="ARBA00022487"/>
    </source>
</evidence>
<keyword evidence="7" id="KW-1185">Reference proteome</keyword>
<keyword evidence="4" id="KW-0325">Glycoprotein</keyword>
<dbReference type="RefSeq" id="XP_028036335.1">
    <property type="nucleotide sequence ID" value="XM_028180534.1"/>
</dbReference>
<dbReference type="KEGG" id="bman:114247543"/>
<dbReference type="PANTHER" id="PTHR43142">
    <property type="entry name" value="CARBOXYLIC ESTER HYDROLASE"/>
    <property type="match status" value="1"/>
</dbReference>
<dbReference type="GO" id="GO:0052689">
    <property type="term" value="F:carboxylic ester hydrolase activity"/>
    <property type="evidence" value="ECO:0007669"/>
    <property type="project" value="UniProtKB-KW"/>
</dbReference>
<accession>A0A6J2K343</accession>
<reference evidence="8" key="1">
    <citation type="submission" date="2025-08" db="UniProtKB">
        <authorList>
            <consortium name="RefSeq"/>
        </authorList>
    </citation>
    <scope>IDENTIFICATION</scope>
    <source>
        <tissue evidence="8">Silk gland</tissue>
    </source>
</reference>
<feature type="domain" description="Carboxylesterase type B" evidence="6">
    <location>
        <begin position="18"/>
        <end position="529"/>
    </location>
</feature>
<protein>
    <submittedName>
        <fullName evidence="8">Esterase E4-like</fullName>
    </submittedName>
</protein>
<dbReference type="GeneID" id="114247543"/>
<keyword evidence="5" id="KW-0732">Signal</keyword>
<evidence type="ECO:0000259" key="6">
    <source>
        <dbReference type="Pfam" id="PF00135"/>
    </source>
</evidence>
<comment type="similarity">
    <text evidence="1">Belongs to the type-B carboxylesterase/lipase family.</text>
</comment>
<feature type="signal peptide" evidence="5">
    <location>
        <begin position="1"/>
        <end position="16"/>
    </location>
</feature>
<dbReference type="Pfam" id="PF00135">
    <property type="entry name" value="COesterase"/>
    <property type="match status" value="1"/>
</dbReference>
<dbReference type="SUPFAM" id="SSF53474">
    <property type="entry name" value="alpha/beta-Hydrolases"/>
    <property type="match status" value="1"/>
</dbReference>
<dbReference type="AlphaFoldDB" id="A0A6J2K343"/>
<evidence type="ECO:0000313" key="8">
    <source>
        <dbReference type="RefSeq" id="XP_028036335.1"/>
    </source>
</evidence>
<evidence type="ECO:0000313" key="7">
    <source>
        <dbReference type="Proteomes" id="UP000504629"/>
    </source>
</evidence>
<keyword evidence="2" id="KW-0719">Serine esterase</keyword>
<evidence type="ECO:0000256" key="5">
    <source>
        <dbReference type="SAM" id="SignalP"/>
    </source>
</evidence>
<gene>
    <name evidence="8" type="primary">LOC114247543</name>
</gene>
<dbReference type="InterPro" id="IPR029058">
    <property type="entry name" value="AB_hydrolase_fold"/>
</dbReference>
<dbReference type="InterPro" id="IPR019819">
    <property type="entry name" value="Carboxylesterase_B_CS"/>
</dbReference>
<name>A0A6J2K343_BOMMA</name>
<dbReference type="CTD" id="692864"/>
<sequence>MLFVIIICVQVLSVFGESPRVTVKQGTLVGSKTKTYSGYEYYEFLQIPYAKAPIGEFRFKSPQPPESWEHERDATSVNPNNVCFQFDIFLNASRGSEDCLYLNVFTPKLPSCDKLLPTMVSIHGGGFVLGNGIIKTGNGPDFLIEHDVVVVFINYRLGAFGFLSLDIPEAAGNMGLKDQVMALKWVQENIQQFCGNKDSVTIFGISAGSASVEYLQLSPSSRGLFQQAILQSGSSLNHWAIEYDIKELGFKMANDLGYNGTKGDHRAIYNFIFGKSFEELSDVVLKYSKSSNFKGTKFGFVPSIEKDFGNGDAFLTEYPYQILKEGKFNKVPVIRGFCEFEGYLTAGEKPSDLVEIRQKKNFLDFWAYPLNETDAKNLNEKLRDLYSGDDSAIDFFSDYDFTSGILTSSKLMLQNGVQLYLYNFAYNGNMNFLKILFDLKLQGAAHGDDTAYIIYMPSLINEKVNDEDFLISKRLTKMWTDFAKTQNPTPTETELTPIVWPLFDLKEQKYLTIDRELKLKNHYSPTRMAVFEEIYEKYQK</sequence>
<dbReference type="PROSITE" id="PS00941">
    <property type="entry name" value="CARBOXYLESTERASE_B_2"/>
    <property type="match status" value="1"/>
</dbReference>